<reference evidence="1 2" key="1">
    <citation type="submission" date="2016-01" db="EMBL/GenBank/DDBJ databases">
        <authorList>
            <person name="Manzoor S."/>
        </authorList>
    </citation>
    <scope>NUCLEOTIDE SEQUENCE [LARGE SCALE GENOMIC DNA]</scope>
    <source>
        <strain evidence="1">Methanoculleus sp MAB1</strain>
    </source>
</reference>
<accession>A0A0X3BLS9</accession>
<dbReference type="KEGG" id="mema:MMAB1_1232"/>
<proteinExistence type="predicted"/>
<dbReference type="RefSeq" id="WP_062262838.1">
    <property type="nucleotide sequence ID" value="NZ_LT158599.1"/>
</dbReference>
<sequence>MMDQLYERIALPYPDEKLVIYSDGNNQYEEALNDRYASPCVNYGQIIKIRKQGNVIEKWKRIVIGSPNLSEIETTDIENSNGIFRERIGRLVRKTKCFSKLKCRLEAALAVFQFYWNFMKEMDGKSTPGMVEGIIDRRITWSVFFHTIIKYD</sequence>
<evidence type="ECO:0000313" key="1">
    <source>
        <dbReference type="EMBL" id="CVK32445.1"/>
    </source>
</evidence>
<protein>
    <recommendedName>
        <fullName evidence="3">Transposase</fullName>
    </recommendedName>
</protein>
<dbReference type="OrthoDB" id="147828at2157"/>
<evidence type="ECO:0008006" key="3">
    <source>
        <dbReference type="Google" id="ProtNLM"/>
    </source>
</evidence>
<dbReference type="EMBL" id="LT158599">
    <property type="protein sequence ID" value="CVK32445.1"/>
    <property type="molecule type" value="Genomic_DNA"/>
</dbReference>
<dbReference type="GeneID" id="27137147"/>
<name>A0A0X3BLS9_9EURY</name>
<organism evidence="1 2">
    <name type="scientific">Methanoculleus bourgensis</name>
    <dbReference type="NCBI Taxonomy" id="83986"/>
    <lineage>
        <taxon>Archaea</taxon>
        <taxon>Methanobacteriati</taxon>
        <taxon>Methanobacteriota</taxon>
        <taxon>Stenosarchaea group</taxon>
        <taxon>Methanomicrobia</taxon>
        <taxon>Methanomicrobiales</taxon>
        <taxon>Methanomicrobiaceae</taxon>
        <taxon>Methanoculleus</taxon>
    </lineage>
</organism>
<dbReference type="Proteomes" id="UP000069850">
    <property type="component" value="Chromosome 1"/>
</dbReference>
<gene>
    <name evidence="1" type="ORF">MMAB1_1232</name>
</gene>
<evidence type="ECO:0000313" key="2">
    <source>
        <dbReference type="Proteomes" id="UP000069850"/>
    </source>
</evidence>
<dbReference type="AlphaFoldDB" id="A0A0X3BLS9"/>